<dbReference type="CDD" id="cd07730">
    <property type="entry name" value="metallo-hydrolase-like_MBL-fold"/>
    <property type="match status" value="1"/>
</dbReference>
<keyword evidence="3" id="KW-0479">Metal-binding</keyword>
<protein>
    <submittedName>
        <fullName evidence="7">Metallo-hydrolase/oxidoreductase</fullName>
    </submittedName>
</protein>
<evidence type="ECO:0000313" key="8">
    <source>
        <dbReference type="Proteomes" id="UP000799750"/>
    </source>
</evidence>
<dbReference type="GO" id="GO:0046872">
    <property type="term" value="F:metal ion binding"/>
    <property type="evidence" value="ECO:0007669"/>
    <property type="project" value="UniProtKB-KW"/>
</dbReference>
<dbReference type="SUPFAM" id="SSF56281">
    <property type="entry name" value="Metallo-hydrolase/oxidoreductase"/>
    <property type="match status" value="1"/>
</dbReference>
<dbReference type="OrthoDB" id="10250730at2759"/>
<evidence type="ECO:0000256" key="3">
    <source>
        <dbReference type="ARBA" id="ARBA00022723"/>
    </source>
</evidence>
<organism evidence="7 8">
    <name type="scientific">Lophium mytilinum</name>
    <dbReference type="NCBI Taxonomy" id="390894"/>
    <lineage>
        <taxon>Eukaryota</taxon>
        <taxon>Fungi</taxon>
        <taxon>Dikarya</taxon>
        <taxon>Ascomycota</taxon>
        <taxon>Pezizomycotina</taxon>
        <taxon>Dothideomycetes</taxon>
        <taxon>Pleosporomycetidae</taxon>
        <taxon>Mytilinidiales</taxon>
        <taxon>Mytilinidiaceae</taxon>
        <taxon>Lophium</taxon>
    </lineage>
</organism>
<dbReference type="PANTHER" id="PTHR42978">
    <property type="entry name" value="QUORUM-QUENCHING LACTONASE YTNP-RELATED-RELATED"/>
    <property type="match status" value="1"/>
</dbReference>
<comment type="cofactor">
    <cofactor evidence="1">
        <name>Zn(2+)</name>
        <dbReference type="ChEBI" id="CHEBI:29105"/>
    </cofactor>
</comment>
<dbReference type="PANTHER" id="PTHR42978:SF2">
    <property type="entry name" value="102 KBASES UNSTABLE REGION: FROM 1 TO 119443"/>
    <property type="match status" value="1"/>
</dbReference>
<evidence type="ECO:0000313" key="7">
    <source>
        <dbReference type="EMBL" id="KAF2502677.1"/>
    </source>
</evidence>
<proteinExistence type="inferred from homology"/>
<sequence>MNSSTLPACPRGQKFVAVSPLTSGFITLPEKAFVSPADSEAVRTVPSMAFLITHPGLADGSSKPFYLMFDLGLRSDINRYTPMQQVHLRNRQPYQLGPGVARQLADGGIPATKIDAIVISHMHYDHHGDLEDFHTAEVIVGHGACNMTAHGLTGKGTHQHFDPHVLPKERTVELPPVDSTSAASEQRWNWQALGPFPAAIDLLGDGSVYVVDCPGHLPGHINLLCRTGPTKWVCLCGDAFHDPRLLSGEKELGFWTGDEGHSLCIHLDPEGARESIVRLRMLQQSGGVQVVAAHDEHWYKANQAYFFPNSLP</sequence>
<dbReference type="InterPro" id="IPR051013">
    <property type="entry name" value="MBL_superfamily_lactonases"/>
</dbReference>
<keyword evidence="5" id="KW-0862">Zinc</keyword>
<evidence type="ECO:0000256" key="4">
    <source>
        <dbReference type="ARBA" id="ARBA00022801"/>
    </source>
</evidence>
<dbReference type="Proteomes" id="UP000799750">
    <property type="component" value="Unassembled WGS sequence"/>
</dbReference>
<evidence type="ECO:0000259" key="6">
    <source>
        <dbReference type="SMART" id="SM00849"/>
    </source>
</evidence>
<name>A0A6A6RGV6_9PEZI</name>
<keyword evidence="4 7" id="KW-0378">Hydrolase</keyword>
<dbReference type="Gene3D" id="3.60.15.10">
    <property type="entry name" value="Ribonuclease Z/Hydroxyacylglutathione hydrolase-like"/>
    <property type="match status" value="1"/>
</dbReference>
<dbReference type="EMBL" id="MU004181">
    <property type="protein sequence ID" value="KAF2502677.1"/>
    <property type="molecule type" value="Genomic_DNA"/>
</dbReference>
<feature type="domain" description="Metallo-beta-lactamase" evidence="6">
    <location>
        <begin position="46"/>
        <end position="294"/>
    </location>
</feature>
<evidence type="ECO:0000256" key="1">
    <source>
        <dbReference type="ARBA" id="ARBA00001947"/>
    </source>
</evidence>
<dbReference type="AlphaFoldDB" id="A0A6A6RGV6"/>
<comment type="similarity">
    <text evidence="2">Belongs to the metallo-beta-lactamase superfamily.</text>
</comment>
<dbReference type="GO" id="GO:0016787">
    <property type="term" value="F:hydrolase activity"/>
    <property type="evidence" value="ECO:0007669"/>
    <property type="project" value="UniProtKB-KW"/>
</dbReference>
<dbReference type="Pfam" id="PF12706">
    <property type="entry name" value="Lactamase_B_2"/>
    <property type="match status" value="1"/>
</dbReference>
<evidence type="ECO:0000256" key="2">
    <source>
        <dbReference type="ARBA" id="ARBA00007749"/>
    </source>
</evidence>
<keyword evidence="8" id="KW-1185">Reference proteome</keyword>
<reference evidence="7" key="1">
    <citation type="journal article" date="2020" name="Stud. Mycol.">
        <title>101 Dothideomycetes genomes: a test case for predicting lifestyles and emergence of pathogens.</title>
        <authorList>
            <person name="Haridas S."/>
            <person name="Albert R."/>
            <person name="Binder M."/>
            <person name="Bloem J."/>
            <person name="Labutti K."/>
            <person name="Salamov A."/>
            <person name="Andreopoulos B."/>
            <person name="Baker S."/>
            <person name="Barry K."/>
            <person name="Bills G."/>
            <person name="Bluhm B."/>
            <person name="Cannon C."/>
            <person name="Castanera R."/>
            <person name="Culley D."/>
            <person name="Daum C."/>
            <person name="Ezra D."/>
            <person name="Gonzalez J."/>
            <person name="Henrissat B."/>
            <person name="Kuo A."/>
            <person name="Liang C."/>
            <person name="Lipzen A."/>
            <person name="Lutzoni F."/>
            <person name="Magnuson J."/>
            <person name="Mondo S."/>
            <person name="Nolan M."/>
            <person name="Ohm R."/>
            <person name="Pangilinan J."/>
            <person name="Park H.-J."/>
            <person name="Ramirez L."/>
            <person name="Alfaro M."/>
            <person name="Sun H."/>
            <person name="Tritt A."/>
            <person name="Yoshinaga Y."/>
            <person name="Zwiers L.-H."/>
            <person name="Turgeon B."/>
            <person name="Goodwin S."/>
            <person name="Spatafora J."/>
            <person name="Crous P."/>
            <person name="Grigoriev I."/>
        </authorList>
    </citation>
    <scope>NUCLEOTIDE SEQUENCE</scope>
    <source>
        <strain evidence="7">CBS 269.34</strain>
    </source>
</reference>
<dbReference type="InterPro" id="IPR001279">
    <property type="entry name" value="Metallo-B-lactamas"/>
</dbReference>
<dbReference type="SMART" id="SM00849">
    <property type="entry name" value="Lactamase_B"/>
    <property type="match status" value="1"/>
</dbReference>
<gene>
    <name evidence="7" type="ORF">BU16DRAFT_568810</name>
</gene>
<evidence type="ECO:0000256" key="5">
    <source>
        <dbReference type="ARBA" id="ARBA00022833"/>
    </source>
</evidence>
<dbReference type="InterPro" id="IPR036866">
    <property type="entry name" value="RibonucZ/Hydroxyglut_hydro"/>
</dbReference>
<accession>A0A6A6RGV6</accession>